<dbReference type="InterPro" id="IPR050546">
    <property type="entry name" value="Glycosyl_Hydrlase_16"/>
</dbReference>
<keyword evidence="9" id="KW-1185">Reference proteome</keyword>
<sequence length="395" mass="43132">MRSINSLLTAVLATLSSNIIVNALDERSTTAYKLTDDLSYKNFFTAFDFFSEADPTDGFVQYQTRSSAISQNLVGFLEDTKSIFMGVDYKTKDPKGRASVRLESIRTWNQGLLIADIRHMPSSICGTWPAFWLLSGKNKDGKELAWPVGGEIDVLEGVNDYTINAVTLHTSTGCTVDNSTTSGQGNIRDGTNGLPFTGTMSTSDCDVAAPGQGKNVGCSIHAPSSLPSNIQTADSNTPLMPLPSYGTAFNTAGGGIYAMEWTYTFINVWFIPRKSMLYDTTFASNTTTTPDPATWGPPIAHFAGTGCDFTERFKDLKIIFDTTFCGQWAGKEWEEGGCRAKTGVQTCEAYVRDNPAAFEDAFWEVSGLKWYQKGDDAKPVVEKGAKAMRGRWFGV</sequence>
<dbReference type="CDD" id="cd02181">
    <property type="entry name" value="GH16_fungal_Lam16A_glucanase"/>
    <property type="match status" value="1"/>
</dbReference>
<name>A0A6A7B757_9PLEO</name>
<evidence type="ECO:0000256" key="5">
    <source>
        <dbReference type="ARBA" id="ARBA00023295"/>
    </source>
</evidence>
<dbReference type="InterPro" id="IPR000757">
    <property type="entry name" value="Beta-glucanase-like"/>
</dbReference>
<accession>A0A6A7B757</accession>
<dbReference type="GO" id="GO:0052861">
    <property type="term" value="F:endo-1,3(4)-beta-glucanase activity"/>
    <property type="evidence" value="ECO:0007669"/>
    <property type="project" value="UniProtKB-EC"/>
</dbReference>
<dbReference type="GO" id="GO:0009251">
    <property type="term" value="P:glucan catabolic process"/>
    <property type="evidence" value="ECO:0007669"/>
    <property type="project" value="TreeGrafter"/>
</dbReference>
<evidence type="ECO:0000256" key="1">
    <source>
        <dbReference type="ARBA" id="ARBA00000124"/>
    </source>
</evidence>
<evidence type="ECO:0000256" key="4">
    <source>
        <dbReference type="ARBA" id="ARBA00022801"/>
    </source>
</evidence>
<feature type="chain" id="PRO_5025627728" description="endo-1,3(4)-beta-glucanase" evidence="6">
    <location>
        <begin position="24"/>
        <end position="395"/>
    </location>
</feature>
<evidence type="ECO:0000256" key="6">
    <source>
        <dbReference type="SAM" id="SignalP"/>
    </source>
</evidence>
<evidence type="ECO:0000313" key="9">
    <source>
        <dbReference type="Proteomes" id="UP000799423"/>
    </source>
</evidence>
<gene>
    <name evidence="8" type="ORF">T440DRAFT_467869</name>
</gene>
<organism evidence="8 9">
    <name type="scientific">Plenodomus tracheiphilus IPT5</name>
    <dbReference type="NCBI Taxonomy" id="1408161"/>
    <lineage>
        <taxon>Eukaryota</taxon>
        <taxon>Fungi</taxon>
        <taxon>Dikarya</taxon>
        <taxon>Ascomycota</taxon>
        <taxon>Pezizomycotina</taxon>
        <taxon>Dothideomycetes</taxon>
        <taxon>Pleosporomycetidae</taxon>
        <taxon>Pleosporales</taxon>
        <taxon>Pleosporineae</taxon>
        <taxon>Leptosphaeriaceae</taxon>
        <taxon>Plenodomus</taxon>
    </lineage>
</organism>
<dbReference type="SUPFAM" id="SSF49899">
    <property type="entry name" value="Concanavalin A-like lectins/glucanases"/>
    <property type="match status" value="1"/>
</dbReference>
<dbReference type="AlphaFoldDB" id="A0A6A7B757"/>
<dbReference type="Proteomes" id="UP000799423">
    <property type="component" value="Unassembled WGS sequence"/>
</dbReference>
<dbReference type="Pfam" id="PF26113">
    <property type="entry name" value="GH16_XgeA"/>
    <property type="match status" value="1"/>
</dbReference>
<feature type="signal peptide" evidence="6">
    <location>
        <begin position="1"/>
        <end position="23"/>
    </location>
</feature>
<dbReference type="FunFam" id="2.60.120.200:FF:000114">
    <property type="entry name" value="Probable endo-1,3(4)-beta-glucanase NFIA_089530"/>
    <property type="match status" value="1"/>
</dbReference>
<keyword evidence="6" id="KW-0732">Signal</keyword>
<protein>
    <recommendedName>
        <fullName evidence="3">endo-1,3(4)-beta-glucanase</fullName>
        <ecNumber evidence="3">3.2.1.6</ecNumber>
    </recommendedName>
</protein>
<proteinExistence type="inferred from homology"/>
<dbReference type="PANTHER" id="PTHR10963:SF24">
    <property type="entry name" value="GLYCOSIDASE C21B10.07-RELATED"/>
    <property type="match status" value="1"/>
</dbReference>
<dbReference type="PROSITE" id="PS51762">
    <property type="entry name" value="GH16_2"/>
    <property type="match status" value="1"/>
</dbReference>
<comment type="similarity">
    <text evidence="2">Belongs to the glycosyl hydrolase 16 family.</text>
</comment>
<evidence type="ECO:0000256" key="3">
    <source>
        <dbReference type="ARBA" id="ARBA00012599"/>
    </source>
</evidence>
<dbReference type="EC" id="3.2.1.6" evidence="3"/>
<evidence type="ECO:0000259" key="7">
    <source>
        <dbReference type="PROSITE" id="PS51762"/>
    </source>
</evidence>
<dbReference type="OrthoDB" id="192832at2759"/>
<evidence type="ECO:0000256" key="2">
    <source>
        <dbReference type="ARBA" id="ARBA00006865"/>
    </source>
</evidence>
<keyword evidence="4 8" id="KW-0378">Hydrolase</keyword>
<dbReference type="Gene3D" id="2.60.120.200">
    <property type="match status" value="1"/>
</dbReference>
<dbReference type="PANTHER" id="PTHR10963">
    <property type="entry name" value="GLYCOSYL HYDROLASE-RELATED"/>
    <property type="match status" value="1"/>
</dbReference>
<dbReference type="InterPro" id="IPR013320">
    <property type="entry name" value="ConA-like_dom_sf"/>
</dbReference>
<reference evidence="8" key="1">
    <citation type="submission" date="2020-01" db="EMBL/GenBank/DDBJ databases">
        <authorList>
            <consortium name="DOE Joint Genome Institute"/>
            <person name="Haridas S."/>
            <person name="Albert R."/>
            <person name="Binder M."/>
            <person name="Bloem J."/>
            <person name="Labutti K."/>
            <person name="Salamov A."/>
            <person name="Andreopoulos B."/>
            <person name="Baker S.E."/>
            <person name="Barry K."/>
            <person name="Bills G."/>
            <person name="Bluhm B.H."/>
            <person name="Cannon C."/>
            <person name="Castanera R."/>
            <person name="Culley D.E."/>
            <person name="Daum C."/>
            <person name="Ezra D."/>
            <person name="Gonzalez J.B."/>
            <person name="Henrissat B."/>
            <person name="Kuo A."/>
            <person name="Liang C."/>
            <person name="Lipzen A."/>
            <person name="Lutzoni F."/>
            <person name="Magnuson J."/>
            <person name="Mondo S."/>
            <person name="Nolan M."/>
            <person name="Ohm R."/>
            <person name="Pangilinan J."/>
            <person name="Park H.-J."/>
            <person name="Ramirez L."/>
            <person name="Alfaro M."/>
            <person name="Sun H."/>
            <person name="Tritt A."/>
            <person name="Yoshinaga Y."/>
            <person name="Zwiers L.-H."/>
            <person name="Turgeon B.G."/>
            <person name="Goodwin S.B."/>
            <person name="Spatafora J.W."/>
            <person name="Crous P.W."/>
            <person name="Grigoriev I.V."/>
        </authorList>
    </citation>
    <scope>NUCLEOTIDE SEQUENCE</scope>
    <source>
        <strain evidence="8">IPT5</strain>
    </source>
</reference>
<feature type="domain" description="GH16" evidence="7">
    <location>
        <begin position="25"/>
        <end position="337"/>
    </location>
</feature>
<comment type="catalytic activity">
    <reaction evidence="1">
        <text>Endohydrolysis of (1-&gt;3)- or (1-&gt;4)-linkages in beta-D-glucans when the glucose residue whose reducing group is involved in the linkage to be hydrolyzed is itself substituted at C-3.</text>
        <dbReference type="EC" id="3.2.1.6"/>
    </reaction>
</comment>
<keyword evidence="5" id="KW-0326">Glycosidase</keyword>
<evidence type="ECO:0000313" key="8">
    <source>
        <dbReference type="EMBL" id="KAF2851124.1"/>
    </source>
</evidence>
<dbReference type="EMBL" id="MU006303">
    <property type="protein sequence ID" value="KAF2851124.1"/>
    <property type="molecule type" value="Genomic_DNA"/>
</dbReference>